<evidence type="ECO:0000256" key="2">
    <source>
        <dbReference type="SAM" id="Phobius"/>
    </source>
</evidence>
<keyword evidence="2" id="KW-0472">Membrane</keyword>
<feature type="region of interest" description="Disordered" evidence="1">
    <location>
        <begin position="1"/>
        <end position="24"/>
    </location>
</feature>
<dbReference type="InterPro" id="IPR005804">
    <property type="entry name" value="FA_desaturase_dom"/>
</dbReference>
<feature type="domain" description="Fatty acid desaturase" evidence="3">
    <location>
        <begin position="69"/>
        <end position="333"/>
    </location>
</feature>
<feature type="transmembrane region" description="Helical" evidence="2">
    <location>
        <begin position="107"/>
        <end position="124"/>
    </location>
</feature>
<accession>A0ABS6XKE3</accession>
<dbReference type="RefSeq" id="WP_219237794.1">
    <property type="nucleotide sequence ID" value="NZ_JAHWZX010000005.1"/>
</dbReference>
<comment type="caution">
    <text evidence="4">The sequence shown here is derived from an EMBL/GenBank/DDBJ whole genome shotgun (WGS) entry which is preliminary data.</text>
</comment>
<evidence type="ECO:0000259" key="3">
    <source>
        <dbReference type="Pfam" id="PF00487"/>
    </source>
</evidence>
<gene>
    <name evidence="4" type="ORF">KY084_07270</name>
</gene>
<dbReference type="Proteomes" id="UP001197214">
    <property type="component" value="Unassembled WGS sequence"/>
</dbReference>
<feature type="transmembrane region" description="Helical" evidence="2">
    <location>
        <begin position="225"/>
        <end position="248"/>
    </location>
</feature>
<reference evidence="4 5" key="1">
    <citation type="submission" date="2021-07" db="EMBL/GenBank/DDBJ databases">
        <title>Stakelama flava sp. nov., a novel endophytic bacterium isolated from branch of Kandelia candel.</title>
        <authorList>
            <person name="Tuo L."/>
        </authorList>
    </citation>
    <scope>NUCLEOTIDE SEQUENCE [LARGE SCALE GENOMIC DNA]</scope>
    <source>
        <strain evidence="4 5">CBK3Z-3</strain>
    </source>
</reference>
<dbReference type="EMBL" id="JAHWZX010000005">
    <property type="protein sequence ID" value="MBW4330677.1"/>
    <property type="molecule type" value="Genomic_DNA"/>
</dbReference>
<feature type="transmembrane region" description="Helical" evidence="2">
    <location>
        <begin position="154"/>
        <end position="176"/>
    </location>
</feature>
<sequence length="360" mass="40015">MYLDTQPLRAERAQPAARPAGSEDREMLRQAALLTRDLHIPSARIYWTDCFGSAAIGYAALIGAMVADHWWSMLLFATLSVLALYRAVLFIHEITHLDHAKLPGFRIAWNLAVGMPLLLPSFLYEGIHAVHHSRAHYGTVNDPEYLPLARMRPWTLPLFTLAAIFMPLLLLVRFGIVGPLSWFDPRVRSAVVSRFSALEVNPGYIRPLPTGDFARRWRWQEAGTSFVAIAILGALAFGILPPAAFAIYCAVHAGVATLNQTRTLVAHLWENDGAQLSLTDQYRDSTNVPPVFPGMLWAPVGLRFHALHHLLPRLPYHSLAEAHRRISAALPADSAYGQANYASLGELVTRLVRATMRPRG</sequence>
<dbReference type="Pfam" id="PF00487">
    <property type="entry name" value="FA_desaturase"/>
    <property type="match status" value="1"/>
</dbReference>
<feature type="transmembrane region" description="Helical" evidence="2">
    <location>
        <begin position="73"/>
        <end position="95"/>
    </location>
</feature>
<evidence type="ECO:0000313" key="4">
    <source>
        <dbReference type="EMBL" id="MBW4330677.1"/>
    </source>
</evidence>
<keyword evidence="2" id="KW-1133">Transmembrane helix</keyword>
<keyword evidence="2" id="KW-0812">Transmembrane</keyword>
<name>A0ABS6XKE3_9SPHN</name>
<proteinExistence type="predicted"/>
<keyword evidence="5" id="KW-1185">Reference proteome</keyword>
<protein>
    <submittedName>
        <fullName evidence="4">Fatty acid desaturase</fullName>
    </submittedName>
</protein>
<organism evidence="4 5">
    <name type="scientific">Stakelama flava</name>
    <dbReference type="NCBI Taxonomy" id="2860338"/>
    <lineage>
        <taxon>Bacteria</taxon>
        <taxon>Pseudomonadati</taxon>
        <taxon>Pseudomonadota</taxon>
        <taxon>Alphaproteobacteria</taxon>
        <taxon>Sphingomonadales</taxon>
        <taxon>Sphingomonadaceae</taxon>
        <taxon>Stakelama</taxon>
    </lineage>
</organism>
<evidence type="ECO:0000313" key="5">
    <source>
        <dbReference type="Proteomes" id="UP001197214"/>
    </source>
</evidence>
<evidence type="ECO:0000256" key="1">
    <source>
        <dbReference type="SAM" id="MobiDB-lite"/>
    </source>
</evidence>
<feature type="transmembrane region" description="Helical" evidence="2">
    <location>
        <begin position="45"/>
        <end position="67"/>
    </location>
</feature>